<dbReference type="Proteomes" id="UP001515500">
    <property type="component" value="Chromosome 19"/>
</dbReference>
<feature type="transmembrane region" description="Helical" evidence="11">
    <location>
        <begin position="1202"/>
        <end position="1222"/>
    </location>
</feature>
<evidence type="ECO:0000256" key="5">
    <source>
        <dbReference type="ARBA" id="ARBA00022737"/>
    </source>
</evidence>
<dbReference type="RefSeq" id="XP_039114163.1">
    <property type="nucleotide sequence ID" value="XM_039258229.1"/>
</dbReference>
<feature type="compositionally biased region" description="Basic and acidic residues" evidence="10">
    <location>
        <begin position="33"/>
        <end position="45"/>
    </location>
</feature>
<dbReference type="InterPro" id="IPR003593">
    <property type="entry name" value="AAA+_ATPase"/>
</dbReference>
<dbReference type="GO" id="GO:0005886">
    <property type="term" value="C:plasma membrane"/>
    <property type="evidence" value="ECO:0007669"/>
    <property type="project" value="UniProtKB-ARBA"/>
</dbReference>
<evidence type="ECO:0000256" key="2">
    <source>
        <dbReference type="ARBA" id="ARBA00006012"/>
    </source>
</evidence>
<evidence type="ECO:0000256" key="6">
    <source>
        <dbReference type="ARBA" id="ARBA00022741"/>
    </source>
</evidence>
<feature type="transmembrane region" description="Helical" evidence="11">
    <location>
        <begin position="1315"/>
        <end position="1337"/>
    </location>
</feature>
<dbReference type="Gene3D" id="3.40.50.300">
    <property type="entry name" value="P-loop containing nucleotide triphosphate hydrolases"/>
    <property type="match status" value="2"/>
</dbReference>
<accession>A0AB40AH36</accession>
<feature type="transmembrane region" description="Helical" evidence="11">
    <location>
        <begin position="701"/>
        <end position="719"/>
    </location>
</feature>
<protein>
    <submittedName>
        <fullName evidence="14">Pleiotropic drug resistance protein 3-like isoform X1</fullName>
    </submittedName>
</protein>
<evidence type="ECO:0000313" key="14">
    <source>
        <dbReference type="RefSeq" id="XP_039114163.1"/>
    </source>
</evidence>
<evidence type="ECO:0000256" key="11">
    <source>
        <dbReference type="SAM" id="Phobius"/>
    </source>
</evidence>
<feature type="transmembrane region" description="Helical" evidence="11">
    <location>
        <begin position="1277"/>
        <end position="1303"/>
    </location>
</feature>
<sequence>MIDMEFEEIATENRLSSHLPAAPSINHINGGDNDDHDHGHDGDITRRRRTVVSDQRDINEVDHDVTTKLGAAVDKRLFIIDSLIKHIENDNLRLLQRQKQRIDRVDVEVPNIEVRYNNLSVEAECEVVEGKPLPTLWNTAKGFFSGFLRLTGLNHEDAKIVIIKNVSGIIKPSRLTLLLGPPGCGKTTFLQALAGKLDKSLKVCPLLIVSVSKDHLLHNANVPLFFFNVIYLFVLVIYSLQVTGEVSYNGYKLDEFIPGKTSSYVSQHDLHIPEMTVRETLDFSARFQGVGCREEILDEVCRKEKQAGIVPEPEIDTYMKAISVKGLKTSIQTDYVMKIMGMDICADIMVGDAMRRGISGGQKKRLTTAEVIVGPTKALFMDEISTGLDSSTTFQIVTCLQQMAHISEATIVISLLQPAPETYDLFDDIILMAEGKIVYQGPRDQVLAFFGECGFRCPERKGEADFLQEVLSRRDQEQYWYHPRETYTYVSVDGFCKQFKLFCMGKNLEEELSKSFDKSQSHKNALSFNIYSLPKWELFKACTSRELLLMKRNSFTYIFKISQLAIMASICMSVFLRSDMVLDVVHADHLMSSLFFTIMVLMVNGLPELTMTVSRLPCFYKQRDFHFYPAWAYAIPATISKIPISLIESLIWTSVTYYGIGYSPEPVRFFRQFLILFVVHQVALSIYRCLAACFRTMVPSIMFSTMMCTAMLTVGGFLLPKPSIPGWLRWGFWVSPFTYTQIGLTVNEFLAPRWQKVSALNTTIGNIVLKSHGLDFESYFYWVALGALLGFAFLFNLGFVLALTFSRPIGKSCAIISREKLSQINGGINDATTTFPENPKKTKRRMMVLPFQPFAMTFQDICYYVDTPPQMREQGYTGKKLQLLHNITGAFRPGILSVLMGVSGAGKTTLLDVLSGRKTGGAIEGDIRIGGYPKMQETFARISGYCEQTDIHSPQITVEESVIFSAWLRLPNNIDSKTRSEFVNDVLETIELDDIKDALVGTQGVNGLSTEQRKRLTIAVELVANPSILFMDEPTSGLDARAAAIVMRAVKNVADTGRTVVCTIHQPSIDIFEAFDELILMKMGGRLIYSGPLGQHSSKVVEYFESIRGVPKIKDNQNPAAWILEVTSASAEAQLEVNFAQIYKESTLYNDNKELVKQLNTPPPGSKDLHFLTRFPQNEWVQFSACLWKQYLSYWRSPSYNLVRLIFILFVSLVMAALFWKQGKTLNNQQSLFNILGSMNQAVLFNSINNCALIMPFVVTERVVLYREKFAGMYSPWAYSFAQVVIEIPCAFIQALLFTILAYPTIGYYWSAYKFLWFLYTMFCSILSFVYLGMLLASLTPNLQMATISSSFFYQSSTLFSGFILSGPHIPKWWIWLYYILPLSWTLNGFFTSQYGDIQQEITVFGETKTVADFLQDYFGFQHDRLRLVALVLLAFPLLFASLFAYCIGKLNFQRR</sequence>
<dbReference type="Pfam" id="PF19055">
    <property type="entry name" value="ABC2_membrane_7"/>
    <property type="match status" value="2"/>
</dbReference>
<dbReference type="Pfam" id="PF01061">
    <property type="entry name" value="ABC2_membrane"/>
    <property type="match status" value="2"/>
</dbReference>
<feature type="transmembrane region" description="Helical" evidence="11">
    <location>
        <begin position="557"/>
        <end position="578"/>
    </location>
</feature>
<dbReference type="InterPro" id="IPR013525">
    <property type="entry name" value="ABC2_TM"/>
</dbReference>
<evidence type="ECO:0000313" key="13">
    <source>
        <dbReference type="Proteomes" id="UP001515500"/>
    </source>
</evidence>
<dbReference type="InterPro" id="IPR043926">
    <property type="entry name" value="ABCG_dom"/>
</dbReference>
<keyword evidence="4 11" id="KW-0812">Transmembrane</keyword>
<feature type="transmembrane region" description="Helical" evidence="11">
    <location>
        <begin position="1242"/>
        <end position="1265"/>
    </location>
</feature>
<feature type="transmembrane region" description="Helical" evidence="11">
    <location>
        <begin position="779"/>
        <end position="803"/>
    </location>
</feature>
<feature type="transmembrane region" description="Helical" evidence="11">
    <location>
        <begin position="673"/>
        <end position="694"/>
    </location>
</feature>
<feature type="domain" description="ABC transporter" evidence="12">
    <location>
        <begin position="856"/>
        <end position="1109"/>
    </location>
</feature>
<keyword evidence="9 11" id="KW-0472">Membrane</keyword>
<dbReference type="InterPro" id="IPR034003">
    <property type="entry name" value="ABCG_PDR_2"/>
</dbReference>
<dbReference type="InterPro" id="IPR013581">
    <property type="entry name" value="PDR_assoc"/>
</dbReference>
<organism evidence="13 14">
    <name type="scientific">Dioscorea cayennensis subsp. rotundata</name>
    <name type="common">White Guinea yam</name>
    <name type="synonym">Dioscorea rotundata</name>
    <dbReference type="NCBI Taxonomy" id="55577"/>
    <lineage>
        <taxon>Eukaryota</taxon>
        <taxon>Viridiplantae</taxon>
        <taxon>Streptophyta</taxon>
        <taxon>Embryophyta</taxon>
        <taxon>Tracheophyta</taxon>
        <taxon>Spermatophyta</taxon>
        <taxon>Magnoliopsida</taxon>
        <taxon>Liliopsida</taxon>
        <taxon>Dioscoreales</taxon>
        <taxon>Dioscoreaceae</taxon>
        <taxon>Dioscorea</taxon>
    </lineage>
</organism>
<dbReference type="CDD" id="cd03232">
    <property type="entry name" value="ABCG_PDR_domain2"/>
    <property type="match status" value="1"/>
</dbReference>
<evidence type="ECO:0000259" key="12">
    <source>
        <dbReference type="PROSITE" id="PS50893"/>
    </source>
</evidence>
<dbReference type="Pfam" id="PF08370">
    <property type="entry name" value="PDR_assoc"/>
    <property type="match status" value="1"/>
</dbReference>
<name>A0AB40AH36_DIOCR</name>
<comment type="similarity">
    <text evidence="2">Belongs to the ABC transporter superfamily. ABCG family. PDR (TC 3.A.1.205) subfamily.</text>
</comment>
<evidence type="ECO:0000256" key="8">
    <source>
        <dbReference type="ARBA" id="ARBA00022989"/>
    </source>
</evidence>
<dbReference type="GO" id="GO:0016887">
    <property type="term" value="F:ATP hydrolysis activity"/>
    <property type="evidence" value="ECO:0007669"/>
    <property type="project" value="InterPro"/>
</dbReference>
<keyword evidence="3" id="KW-0813">Transport</keyword>
<dbReference type="Pfam" id="PF00005">
    <property type="entry name" value="ABC_tran"/>
    <property type="match status" value="2"/>
</dbReference>
<evidence type="ECO:0000256" key="9">
    <source>
        <dbReference type="ARBA" id="ARBA00023136"/>
    </source>
</evidence>
<feature type="transmembrane region" description="Helical" evidence="11">
    <location>
        <begin position="630"/>
        <end position="653"/>
    </location>
</feature>
<evidence type="ECO:0000256" key="3">
    <source>
        <dbReference type="ARBA" id="ARBA00022448"/>
    </source>
</evidence>
<reference evidence="14" key="1">
    <citation type="submission" date="2025-08" db="UniProtKB">
        <authorList>
            <consortium name="RefSeq"/>
        </authorList>
    </citation>
    <scope>IDENTIFICATION</scope>
</reference>
<evidence type="ECO:0000256" key="1">
    <source>
        <dbReference type="ARBA" id="ARBA00004141"/>
    </source>
</evidence>
<dbReference type="PANTHER" id="PTHR19241">
    <property type="entry name" value="ATP-BINDING CASSETTE TRANSPORTER"/>
    <property type="match status" value="1"/>
</dbReference>
<keyword evidence="5" id="KW-0677">Repeat</keyword>
<keyword evidence="8 11" id="KW-1133">Transmembrane helix</keyword>
<feature type="transmembrane region" description="Helical" evidence="11">
    <location>
        <begin position="222"/>
        <end position="240"/>
    </location>
</feature>
<feature type="transmembrane region" description="Helical" evidence="11">
    <location>
        <begin position="590"/>
        <end position="609"/>
    </location>
</feature>
<evidence type="ECO:0000256" key="4">
    <source>
        <dbReference type="ARBA" id="ARBA00022692"/>
    </source>
</evidence>
<keyword evidence="13" id="KW-1185">Reference proteome</keyword>
<dbReference type="GO" id="GO:0140359">
    <property type="term" value="F:ABC-type transporter activity"/>
    <property type="evidence" value="ECO:0007669"/>
    <property type="project" value="InterPro"/>
</dbReference>
<comment type="subcellular location">
    <subcellularLocation>
        <location evidence="1">Membrane</location>
        <topology evidence="1">Multi-pass membrane protein</topology>
    </subcellularLocation>
</comment>
<feature type="domain" description="ABC transporter" evidence="12">
    <location>
        <begin position="148"/>
        <end position="459"/>
    </location>
</feature>
<feature type="transmembrane region" description="Helical" evidence="11">
    <location>
        <begin position="1358"/>
        <end position="1381"/>
    </location>
</feature>
<proteinExistence type="inferred from homology"/>
<feature type="transmembrane region" description="Helical" evidence="11">
    <location>
        <begin position="1428"/>
        <end position="1448"/>
    </location>
</feature>
<evidence type="ECO:0000256" key="7">
    <source>
        <dbReference type="ARBA" id="ARBA00022840"/>
    </source>
</evidence>
<dbReference type="GeneID" id="120249650"/>
<gene>
    <name evidence="14" type="primary">LOC120249650</name>
</gene>
<dbReference type="GO" id="GO:0005524">
    <property type="term" value="F:ATP binding"/>
    <property type="evidence" value="ECO:0007669"/>
    <property type="project" value="UniProtKB-KW"/>
</dbReference>
<keyword evidence="7" id="KW-0067">ATP-binding</keyword>
<dbReference type="FunFam" id="3.40.50.300:FF:000157">
    <property type="entry name" value="ABC transporter G family member 34"/>
    <property type="match status" value="1"/>
</dbReference>
<dbReference type="InterPro" id="IPR027417">
    <property type="entry name" value="P-loop_NTPase"/>
</dbReference>
<dbReference type="InterPro" id="IPR003439">
    <property type="entry name" value="ABC_transporter-like_ATP-bd"/>
</dbReference>
<keyword evidence="6" id="KW-0547">Nucleotide-binding</keyword>
<dbReference type="SUPFAM" id="SSF52540">
    <property type="entry name" value="P-loop containing nucleoside triphosphate hydrolases"/>
    <property type="match status" value="2"/>
</dbReference>
<dbReference type="PROSITE" id="PS50893">
    <property type="entry name" value="ABC_TRANSPORTER_2"/>
    <property type="match status" value="2"/>
</dbReference>
<evidence type="ECO:0000256" key="10">
    <source>
        <dbReference type="SAM" id="MobiDB-lite"/>
    </source>
</evidence>
<dbReference type="SMART" id="SM00382">
    <property type="entry name" value="AAA"/>
    <property type="match status" value="2"/>
</dbReference>
<feature type="region of interest" description="Disordered" evidence="10">
    <location>
        <begin position="13"/>
        <end position="51"/>
    </location>
</feature>